<dbReference type="EMBL" id="CP095074">
    <property type="protein sequence ID" value="UOQ93524.1"/>
    <property type="molecule type" value="Genomic_DNA"/>
</dbReference>
<dbReference type="SUPFAM" id="SSF109604">
    <property type="entry name" value="HD-domain/PDEase-like"/>
    <property type="match status" value="1"/>
</dbReference>
<dbReference type="Gene3D" id="1.10.472.50">
    <property type="entry name" value="HD-domain/PDEase-like"/>
    <property type="match status" value="1"/>
</dbReference>
<feature type="domain" description="HD/PDEase" evidence="1">
    <location>
        <begin position="20"/>
        <end position="132"/>
    </location>
</feature>
<dbReference type="RefSeq" id="WP_244753130.1">
    <property type="nucleotide sequence ID" value="NZ_CP095074.1"/>
</dbReference>
<protein>
    <submittedName>
        <fullName evidence="2">HD domain-containing protein</fullName>
    </submittedName>
</protein>
<dbReference type="InterPro" id="IPR003607">
    <property type="entry name" value="HD/PDEase_dom"/>
</dbReference>
<proteinExistence type="predicted"/>
<reference evidence="2 3" key="1">
    <citation type="submission" date="2022-04" db="EMBL/GenBank/DDBJ databases">
        <title>Halobacillus sp. isolated from saltern.</title>
        <authorList>
            <person name="Won M."/>
            <person name="Lee C.-M."/>
            <person name="Woen H.-Y."/>
            <person name="Kwon S.-W."/>
        </authorList>
    </citation>
    <scope>NUCLEOTIDE SEQUENCE [LARGE SCALE GENOMIC DNA]</scope>
    <source>
        <strain evidence="2 3">SSTM10-2</strain>
    </source>
</reference>
<dbReference type="SMART" id="SM00471">
    <property type="entry name" value="HDc"/>
    <property type="match status" value="1"/>
</dbReference>
<dbReference type="InterPro" id="IPR006674">
    <property type="entry name" value="HD_domain"/>
</dbReference>
<sequence>MDRLLAAIQGYVREYFDNDSTGHDYYHMKRVASWARFIAEQEGADPFICEVSGWLHDMGDAKLFANPEEAKKNVMCFLSEQGIDEASSNEIKMAMEDVSFSKGAVPKTLEGKIVQDADRLDAIGAIGIARTFAYGGAHGQLIHSEQSESATSIQHFHDKLLKISALIHTSSARKEAEKRHQFIVDYLKRFSNEWSL</sequence>
<organism evidence="2 3">
    <name type="scientific">Halobacillus shinanisalinarum</name>
    <dbReference type="NCBI Taxonomy" id="2932258"/>
    <lineage>
        <taxon>Bacteria</taxon>
        <taxon>Bacillati</taxon>
        <taxon>Bacillota</taxon>
        <taxon>Bacilli</taxon>
        <taxon>Bacillales</taxon>
        <taxon>Bacillaceae</taxon>
        <taxon>Halobacillus</taxon>
    </lineage>
</organism>
<dbReference type="Proteomes" id="UP000831880">
    <property type="component" value="Chromosome"/>
</dbReference>
<gene>
    <name evidence="2" type="ORF">MUO14_00510</name>
</gene>
<dbReference type="CDD" id="cd00077">
    <property type="entry name" value="HDc"/>
    <property type="match status" value="1"/>
</dbReference>
<name>A0ABY4H044_9BACI</name>
<accession>A0ABY4H044</accession>
<dbReference type="Pfam" id="PF01966">
    <property type="entry name" value="HD"/>
    <property type="match status" value="1"/>
</dbReference>
<keyword evidence="3" id="KW-1185">Reference proteome</keyword>
<evidence type="ECO:0000313" key="2">
    <source>
        <dbReference type="EMBL" id="UOQ93524.1"/>
    </source>
</evidence>
<dbReference type="PANTHER" id="PTHR33594:SF1">
    <property type="entry name" value="HD_PDEASE DOMAIN-CONTAINING PROTEIN"/>
    <property type="match status" value="1"/>
</dbReference>
<dbReference type="Gene3D" id="1.20.58.1910">
    <property type="match status" value="1"/>
</dbReference>
<evidence type="ECO:0000313" key="3">
    <source>
        <dbReference type="Proteomes" id="UP000831880"/>
    </source>
</evidence>
<evidence type="ECO:0000259" key="1">
    <source>
        <dbReference type="SMART" id="SM00471"/>
    </source>
</evidence>
<dbReference type="PANTHER" id="PTHR33594">
    <property type="entry name" value="SUPERFAMILY HYDROLASE, PUTATIVE (AFU_ORTHOLOGUE AFUA_1G03035)-RELATED"/>
    <property type="match status" value="1"/>
</dbReference>